<dbReference type="OrthoDB" id="9780595at2"/>
<gene>
    <name evidence="2" type="ORF">LX87_01836</name>
</gene>
<dbReference type="Proteomes" id="UP000248790">
    <property type="component" value="Unassembled WGS sequence"/>
</dbReference>
<dbReference type="RefSeq" id="WP_111627907.1">
    <property type="nucleotide sequence ID" value="NZ_QLMC01000002.1"/>
</dbReference>
<feature type="domain" description="NAD(P)-binding" evidence="1">
    <location>
        <begin position="6"/>
        <end position="139"/>
    </location>
</feature>
<dbReference type="PANTHER" id="PTHR43162">
    <property type="match status" value="1"/>
</dbReference>
<dbReference type="PANTHER" id="PTHR43162:SF1">
    <property type="entry name" value="PRESTALK A DIFFERENTIATION PROTEIN A"/>
    <property type="match status" value="1"/>
</dbReference>
<comment type="caution">
    <text evidence="2">The sequence shown here is derived from an EMBL/GenBank/DDBJ whole genome shotgun (WGS) entry which is preliminary data.</text>
</comment>
<dbReference type="InterPro" id="IPR016040">
    <property type="entry name" value="NAD(P)-bd_dom"/>
</dbReference>
<dbReference type="Gene3D" id="3.40.50.720">
    <property type="entry name" value="NAD(P)-binding Rossmann-like Domain"/>
    <property type="match status" value="1"/>
</dbReference>
<sequence>MILITGSSGNIGKELAKLLAQSTSKVRAMCRTQDELEQFTKLGIEAVIGDFNDAESLRQAMQGCERLFLLAAAVPEQSQHYRLAIDMAVEAGIKQIVKISTGDSNLDSHIAWAKASAESDHYLRSKPVNWTLLRATGFMLNIAGIEKHDFAGLSAQSNRRGQSKLD</sequence>
<dbReference type="InterPro" id="IPR036291">
    <property type="entry name" value="NAD(P)-bd_dom_sf"/>
</dbReference>
<evidence type="ECO:0000259" key="1">
    <source>
        <dbReference type="Pfam" id="PF13460"/>
    </source>
</evidence>
<reference evidence="2 3" key="1">
    <citation type="submission" date="2018-06" db="EMBL/GenBank/DDBJ databases">
        <title>Genomic Encyclopedia of Archaeal and Bacterial Type Strains, Phase II (KMG-II): from individual species to whole genera.</title>
        <authorList>
            <person name="Goeker M."/>
        </authorList>
    </citation>
    <scope>NUCLEOTIDE SEQUENCE [LARGE SCALE GENOMIC DNA]</scope>
    <source>
        <strain evidence="2 3">DSM 21851</strain>
    </source>
</reference>
<accession>A0A327X1C4</accession>
<proteinExistence type="predicted"/>
<keyword evidence="3" id="KW-1185">Reference proteome</keyword>
<dbReference type="SUPFAM" id="SSF51735">
    <property type="entry name" value="NAD(P)-binding Rossmann-fold domains"/>
    <property type="match status" value="1"/>
</dbReference>
<dbReference type="AlphaFoldDB" id="A0A327X1C4"/>
<evidence type="ECO:0000313" key="3">
    <source>
        <dbReference type="Proteomes" id="UP000248790"/>
    </source>
</evidence>
<protein>
    <submittedName>
        <fullName evidence="2">Putative NAD(P)-binding protein</fullName>
    </submittedName>
</protein>
<organism evidence="2 3">
    <name type="scientific">Larkinella arboricola</name>
    <dbReference type="NCBI Taxonomy" id="643671"/>
    <lineage>
        <taxon>Bacteria</taxon>
        <taxon>Pseudomonadati</taxon>
        <taxon>Bacteroidota</taxon>
        <taxon>Cytophagia</taxon>
        <taxon>Cytophagales</taxon>
        <taxon>Spirosomataceae</taxon>
        <taxon>Larkinella</taxon>
    </lineage>
</organism>
<dbReference type="Pfam" id="PF13460">
    <property type="entry name" value="NAD_binding_10"/>
    <property type="match status" value="1"/>
</dbReference>
<dbReference type="EMBL" id="QLMC01000002">
    <property type="protein sequence ID" value="RAK00138.1"/>
    <property type="molecule type" value="Genomic_DNA"/>
</dbReference>
<name>A0A327X1C4_LARAB</name>
<evidence type="ECO:0000313" key="2">
    <source>
        <dbReference type="EMBL" id="RAK00138.1"/>
    </source>
</evidence>
<dbReference type="InterPro" id="IPR051604">
    <property type="entry name" value="Ergot_Alk_Oxidoreductase"/>
</dbReference>